<evidence type="ECO:0000256" key="6">
    <source>
        <dbReference type="ARBA" id="ARBA00022989"/>
    </source>
</evidence>
<dbReference type="Pfam" id="PF08019">
    <property type="entry name" value="EptA_B_N"/>
    <property type="match status" value="1"/>
</dbReference>
<keyword evidence="4 11" id="KW-0808">Transferase</keyword>
<dbReference type="PANTHER" id="PTHR30443:SF0">
    <property type="entry name" value="PHOSPHOETHANOLAMINE TRANSFERASE EPTA"/>
    <property type="match status" value="1"/>
</dbReference>
<accession>A0A7W6E9L5</accession>
<dbReference type="NCBIfam" id="NF028537">
    <property type="entry name" value="P_eth_NH2_trans"/>
    <property type="match status" value="1"/>
</dbReference>
<dbReference type="InterPro" id="IPR040423">
    <property type="entry name" value="PEA_transferase"/>
</dbReference>
<sequence>MPLHRPRLASATLTFLVSAVLLLGFNRTFWHKGLGYFAGHEAQLAALGAGLFILTFAVLTVFSVKYLIKPFFIVLLLVAAAASYYVDTFGILIDRDMIQNVALTTPSEARHLVTGAMVRHLAFFGLLPSLLVAGVAVVHRPFSVKLRHNTGTVLACVAAALVIVWWNYPSFASTFRRHPDLIGSFNPAAPVVSAAKYAYNRIGEAELGLITPLGTDAHQGAASQGAAKPWLTVLVVGETARAQSFGLNGTGLDTTPELARRDVVHFSDVSSCGTATAVSVPCMFSVLSRSGYARTKALASENLLDVLAHAGLGVSWYDNDTGSMQVADRSPYEFLPATDDPRFCRNGECHDEILVDRLRREIGSVTGNRVIVLHQIGSHGPAYAERYPAEFERFGPACHSGDFADCSREEIVAAYDNTIVYTDHILAEIVDLLAEHTELTTSMIYVSDHGESLGENGIYLHGAPYFLAPSTQTQVPMVAWFSQPYREATGLDMACLRAEADTPLSHDNLFHTVLGMADVATGVYDRSLDAFAACRRPPAGGPLADIGRTGP</sequence>
<feature type="transmembrane region" description="Helical" evidence="8">
    <location>
        <begin position="71"/>
        <end position="93"/>
    </location>
</feature>
<comment type="caution">
    <text evidence="11">The sequence shown here is derived from an EMBL/GenBank/DDBJ whole genome shotgun (WGS) entry which is preliminary data.</text>
</comment>
<proteinExistence type="predicted"/>
<reference evidence="11 12" key="1">
    <citation type="submission" date="2020-08" db="EMBL/GenBank/DDBJ databases">
        <title>Genomic Encyclopedia of Type Strains, Phase IV (KMG-IV): sequencing the most valuable type-strain genomes for metagenomic binning, comparative biology and taxonomic classification.</title>
        <authorList>
            <person name="Goeker M."/>
        </authorList>
    </citation>
    <scope>NUCLEOTIDE SEQUENCE [LARGE SCALE GENOMIC DNA]</scope>
    <source>
        <strain evidence="11 12">DSM 102238</strain>
    </source>
</reference>
<dbReference type="PANTHER" id="PTHR30443">
    <property type="entry name" value="INNER MEMBRANE PROTEIN"/>
    <property type="match status" value="1"/>
</dbReference>
<feature type="transmembrane region" description="Helical" evidence="8">
    <location>
        <begin position="150"/>
        <end position="168"/>
    </location>
</feature>
<protein>
    <submittedName>
        <fullName evidence="11">Lipid A ethanolaminephosphotransferase</fullName>
        <ecNumber evidence="11">2.7.8.-</ecNumber>
    </submittedName>
</protein>
<keyword evidence="7 8" id="KW-0472">Membrane</keyword>
<dbReference type="EMBL" id="JACIEK010000001">
    <property type="protein sequence ID" value="MBB3996819.1"/>
    <property type="molecule type" value="Genomic_DNA"/>
</dbReference>
<dbReference type="CDD" id="cd16017">
    <property type="entry name" value="LptA"/>
    <property type="match status" value="1"/>
</dbReference>
<evidence type="ECO:0000256" key="2">
    <source>
        <dbReference type="ARBA" id="ARBA00022475"/>
    </source>
</evidence>
<keyword evidence="3" id="KW-0997">Cell inner membrane</keyword>
<organism evidence="11 12">
    <name type="scientific">Aureimonas pseudogalii</name>
    <dbReference type="NCBI Taxonomy" id="1744844"/>
    <lineage>
        <taxon>Bacteria</taxon>
        <taxon>Pseudomonadati</taxon>
        <taxon>Pseudomonadota</taxon>
        <taxon>Alphaproteobacteria</taxon>
        <taxon>Hyphomicrobiales</taxon>
        <taxon>Aurantimonadaceae</taxon>
        <taxon>Aureimonas</taxon>
    </lineage>
</organism>
<dbReference type="InterPro" id="IPR012549">
    <property type="entry name" value="EptA-like_N"/>
</dbReference>
<gene>
    <name evidence="11" type="ORF">GGR04_000640</name>
</gene>
<name>A0A7W6E9L5_9HYPH</name>
<evidence type="ECO:0000259" key="10">
    <source>
        <dbReference type="Pfam" id="PF08019"/>
    </source>
</evidence>
<dbReference type="InterPro" id="IPR058130">
    <property type="entry name" value="PEA_transf_C"/>
</dbReference>
<evidence type="ECO:0000256" key="1">
    <source>
        <dbReference type="ARBA" id="ARBA00004429"/>
    </source>
</evidence>
<dbReference type="Gene3D" id="3.40.720.10">
    <property type="entry name" value="Alkaline Phosphatase, subunit A"/>
    <property type="match status" value="1"/>
</dbReference>
<evidence type="ECO:0000259" key="9">
    <source>
        <dbReference type="Pfam" id="PF00884"/>
    </source>
</evidence>
<dbReference type="RefSeq" id="WP_183197769.1">
    <property type="nucleotide sequence ID" value="NZ_JACIEK010000001.1"/>
</dbReference>
<evidence type="ECO:0000256" key="7">
    <source>
        <dbReference type="ARBA" id="ARBA00023136"/>
    </source>
</evidence>
<feature type="domain" description="Sulfatase N-terminal" evidence="9">
    <location>
        <begin position="232"/>
        <end position="519"/>
    </location>
</feature>
<dbReference type="EC" id="2.7.8.-" evidence="11"/>
<comment type="subcellular location">
    <subcellularLocation>
        <location evidence="1">Cell inner membrane</location>
        <topology evidence="1">Multi-pass membrane protein</topology>
    </subcellularLocation>
</comment>
<keyword evidence="5 8" id="KW-0812">Transmembrane</keyword>
<keyword evidence="2" id="KW-1003">Cell membrane</keyword>
<keyword evidence="12" id="KW-1185">Reference proteome</keyword>
<evidence type="ECO:0000256" key="3">
    <source>
        <dbReference type="ARBA" id="ARBA00022519"/>
    </source>
</evidence>
<feature type="domain" description="Phosphoethanolamine transferase N-terminal" evidence="10">
    <location>
        <begin position="51"/>
        <end position="200"/>
    </location>
</feature>
<dbReference type="SUPFAM" id="SSF53649">
    <property type="entry name" value="Alkaline phosphatase-like"/>
    <property type="match status" value="1"/>
</dbReference>
<feature type="transmembrane region" description="Helical" evidence="8">
    <location>
        <begin position="44"/>
        <end position="64"/>
    </location>
</feature>
<dbReference type="InterPro" id="IPR017850">
    <property type="entry name" value="Alkaline_phosphatase_core_sf"/>
</dbReference>
<evidence type="ECO:0000256" key="8">
    <source>
        <dbReference type="SAM" id="Phobius"/>
    </source>
</evidence>
<dbReference type="AlphaFoldDB" id="A0A7W6E9L5"/>
<evidence type="ECO:0000256" key="4">
    <source>
        <dbReference type="ARBA" id="ARBA00022679"/>
    </source>
</evidence>
<evidence type="ECO:0000313" key="12">
    <source>
        <dbReference type="Proteomes" id="UP000542776"/>
    </source>
</evidence>
<feature type="transmembrane region" description="Helical" evidence="8">
    <location>
        <begin position="113"/>
        <end position="138"/>
    </location>
</feature>
<evidence type="ECO:0000256" key="5">
    <source>
        <dbReference type="ARBA" id="ARBA00022692"/>
    </source>
</evidence>
<dbReference type="Pfam" id="PF00884">
    <property type="entry name" value="Sulfatase"/>
    <property type="match status" value="1"/>
</dbReference>
<dbReference type="GO" id="GO:0009244">
    <property type="term" value="P:lipopolysaccharide core region biosynthetic process"/>
    <property type="evidence" value="ECO:0007669"/>
    <property type="project" value="TreeGrafter"/>
</dbReference>
<dbReference type="Proteomes" id="UP000542776">
    <property type="component" value="Unassembled WGS sequence"/>
</dbReference>
<dbReference type="GO" id="GO:0005886">
    <property type="term" value="C:plasma membrane"/>
    <property type="evidence" value="ECO:0007669"/>
    <property type="project" value="UniProtKB-SubCell"/>
</dbReference>
<dbReference type="GO" id="GO:0016776">
    <property type="term" value="F:phosphotransferase activity, phosphate group as acceptor"/>
    <property type="evidence" value="ECO:0007669"/>
    <property type="project" value="TreeGrafter"/>
</dbReference>
<keyword evidence="6 8" id="KW-1133">Transmembrane helix</keyword>
<dbReference type="InterPro" id="IPR000917">
    <property type="entry name" value="Sulfatase_N"/>
</dbReference>
<evidence type="ECO:0000313" key="11">
    <source>
        <dbReference type="EMBL" id="MBB3996819.1"/>
    </source>
</evidence>